<dbReference type="EMBL" id="JAUKUA010000002">
    <property type="protein sequence ID" value="KAK0724351.1"/>
    <property type="molecule type" value="Genomic_DNA"/>
</dbReference>
<feature type="domain" description="Heterokaryon incompatibility" evidence="2">
    <location>
        <begin position="69"/>
        <end position="163"/>
    </location>
</feature>
<reference evidence="3" key="1">
    <citation type="submission" date="2023-06" db="EMBL/GenBank/DDBJ databases">
        <title>Genome-scale phylogeny and comparative genomics of the fungal order Sordariales.</title>
        <authorList>
            <consortium name="Lawrence Berkeley National Laboratory"/>
            <person name="Hensen N."/>
            <person name="Bonometti L."/>
            <person name="Westerberg I."/>
            <person name="Brannstrom I.O."/>
            <person name="Guillou S."/>
            <person name="Cros-Aarteil S."/>
            <person name="Calhoun S."/>
            <person name="Haridas S."/>
            <person name="Kuo A."/>
            <person name="Mondo S."/>
            <person name="Pangilinan J."/>
            <person name="Riley R."/>
            <person name="Labutti K."/>
            <person name="Andreopoulos B."/>
            <person name="Lipzen A."/>
            <person name="Chen C."/>
            <person name="Yanf M."/>
            <person name="Daum C."/>
            <person name="Ng V."/>
            <person name="Clum A."/>
            <person name="Steindorff A."/>
            <person name="Ohm R."/>
            <person name="Martin F."/>
            <person name="Silar P."/>
            <person name="Natvig D."/>
            <person name="Lalanne C."/>
            <person name="Gautier V."/>
            <person name="Ament-Velasquez S.L."/>
            <person name="Kruys A."/>
            <person name="Hutchinson M.I."/>
            <person name="Powell A.J."/>
            <person name="Barry K."/>
            <person name="Miller A.N."/>
            <person name="Grigoriev I.V."/>
            <person name="Debuchy R."/>
            <person name="Gladieux P."/>
            <person name="Thoren M.H."/>
            <person name="Johannesson H."/>
        </authorList>
    </citation>
    <scope>NUCLEOTIDE SEQUENCE</scope>
    <source>
        <strain evidence="3">SMH4607-1</strain>
    </source>
</reference>
<dbReference type="InterPro" id="IPR010730">
    <property type="entry name" value="HET"/>
</dbReference>
<sequence length="172" mass="19539">MITTLLLHAPHFLLLSRYTFHLTTMSPYTPLPKGCIRLLRLLPPPDDKSRTECQLITYSLLDSRRTHSYEALSYVWGSEESKEPIWVDGNKLSVGGNLYKALSHLRDCFVERILWIDAICINQRDDKEKGHEVQSMAKIYAKASHVIAWLGEAVDNSNSALEVILRAAKGLM</sequence>
<evidence type="ECO:0000313" key="4">
    <source>
        <dbReference type="Proteomes" id="UP001172102"/>
    </source>
</evidence>
<proteinExistence type="predicted"/>
<keyword evidence="4" id="KW-1185">Reference proteome</keyword>
<dbReference type="PANTHER" id="PTHR24148">
    <property type="entry name" value="ANKYRIN REPEAT DOMAIN-CONTAINING PROTEIN 39 HOMOLOG-RELATED"/>
    <property type="match status" value="1"/>
</dbReference>
<evidence type="ECO:0000259" key="2">
    <source>
        <dbReference type="Pfam" id="PF06985"/>
    </source>
</evidence>
<evidence type="ECO:0000313" key="3">
    <source>
        <dbReference type="EMBL" id="KAK0724351.1"/>
    </source>
</evidence>
<organism evidence="3 4">
    <name type="scientific">Lasiosphaeris hirsuta</name>
    <dbReference type="NCBI Taxonomy" id="260670"/>
    <lineage>
        <taxon>Eukaryota</taxon>
        <taxon>Fungi</taxon>
        <taxon>Dikarya</taxon>
        <taxon>Ascomycota</taxon>
        <taxon>Pezizomycotina</taxon>
        <taxon>Sordariomycetes</taxon>
        <taxon>Sordariomycetidae</taxon>
        <taxon>Sordariales</taxon>
        <taxon>Lasiosphaeriaceae</taxon>
        <taxon>Lasiosphaeris</taxon>
    </lineage>
</organism>
<feature type="signal peptide" evidence="1">
    <location>
        <begin position="1"/>
        <end position="21"/>
    </location>
</feature>
<dbReference type="AlphaFoldDB" id="A0AA40AYL7"/>
<accession>A0AA40AYL7</accession>
<protein>
    <submittedName>
        <fullName evidence="3">Heterokaryon incompatibility protein-domain-containing protein</fullName>
    </submittedName>
</protein>
<gene>
    <name evidence="3" type="ORF">B0H67DRAFT_567742</name>
</gene>
<comment type="caution">
    <text evidence="3">The sequence shown here is derived from an EMBL/GenBank/DDBJ whole genome shotgun (WGS) entry which is preliminary data.</text>
</comment>
<dbReference type="PANTHER" id="PTHR24148:SF78">
    <property type="entry name" value="HETEROKARYON INCOMPATIBILITY DOMAIN-CONTAINING PROTEIN"/>
    <property type="match status" value="1"/>
</dbReference>
<dbReference type="Proteomes" id="UP001172102">
    <property type="component" value="Unassembled WGS sequence"/>
</dbReference>
<name>A0AA40AYL7_9PEZI</name>
<feature type="chain" id="PRO_5041240603" evidence="1">
    <location>
        <begin position="22"/>
        <end position="172"/>
    </location>
</feature>
<dbReference type="Pfam" id="PF06985">
    <property type="entry name" value="HET"/>
    <property type="match status" value="1"/>
</dbReference>
<dbReference type="InterPro" id="IPR052895">
    <property type="entry name" value="HetReg/Transcr_Mod"/>
</dbReference>
<keyword evidence="1" id="KW-0732">Signal</keyword>
<evidence type="ECO:0000256" key="1">
    <source>
        <dbReference type="SAM" id="SignalP"/>
    </source>
</evidence>